<evidence type="ECO:0000313" key="1">
    <source>
        <dbReference type="EMBL" id="SVD26299.1"/>
    </source>
</evidence>
<accession>A0A382TW66</accession>
<protein>
    <submittedName>
        <fullName evidence="1">Uncharacterized protein</fullName>
    </submittedName>
</protein>
<sequence>VQKASVSIIFEERGKWGAFSIWFYLNRWIQASFI</sequence>
<proteinExistence type="predicted"/>
<reference evidence="1" key="1">
    <citation type="submission" date="2018-05" db="EMBL/GenBank/DDBJ databases">
        <authorList>
            <person name="Lanie J.A."/>
            <person name="Ng W.-L."/>
            <person name="Kazmierczak K.M."/>
            <person name="Andrzejewski T.M."/>
            <person name="Davidsen T.M."/>
            <person name="Wayne K.J."/>
            <person name="Tettelin H."/>
            <person name="Glass J.I."/>
            <person name="Rusch D."/>
            <person name="Podicherti R."/>
            <person name="Tsui H.-C.T."/>
            <person name="Winkler M.E."/>
        </authorList>
    </citation>
    <scope>NUCLEOTIDE SEQUENCE</scope>
</reference>
<gene>
    <name evidence="1" type="ORF">METZ01_LOCUS379153</name>
</gene>
<feature type="non-terminal residue" evidence="1">
    <location>
        <position position="1"/>
    </location>
</feature>
<name>A0A382TW66_9ZZZZ</name>
<organism evidence="1">
    <name type="scientific">marine metagenome</name>
    <dbReference type="NCBI Taxonomy" id="408172"/>
    <lineage>
        <taxon>unclassified sequences</taxon>
        <taxon>metagenomes</taxon>
        <taxon>ecological metagenomes</taxon>
    </lineage>
</organism>
<dbReference type="AlphaFoldDB" id="A0A382TW66"/>
<dbReference type="EMBL" id="UINC01139634">
    <property type="protein sequence ID" value="SVD26299.1"/>
    <property type="molecule type" value="Genomic_DNA"/>
</dbReference>